<dbReference type="OMA" id="AWPTVAW"/>
<dbReference type="InterPro" id="IPR039457">
    <property type="entry name" value="LYPD6-like"/>
</dbReference>
<dbReference type="GO" id="GO:0005886">
    <property type="term" value="C:plasma membrane"/>
    <property type="evidence" value="ECO:0007669"/>
    <property type="project" value="UniProtKB-SubCell"/>
</dbReference>
<evidence type="ECO:0000313" key="10">
    <source>
        <dbReference type="Ensembl" id="ENSSFAP00005003749.1"/>
    </source>
</evidence>
<evidence type="ECO:0000256" key="1">
    <source>
        <dbReference type="ARBA" id="ARBA00004609"/>
    </source>
</evidence>
<evidence type="ECO:0000256" key="7">
    <source>
        <dbReference type="ARBA" id="ARBA00023180"/>
    </source>
</evidence>
<dbReference type="AlphaFoldDB" id="A0A672FYF0"/>
<keyword evidence="4 9" id="KW-0732">Signal</keyword>
<comment type="subcellular location">
    <subcellularLocation>
        <location evidence="1">Cell membrane</location>
        <topology evidence="1">Lipid-anchor</topology>
        <topology evidence="1">GPI-anchor</topology>
    </subcellularLocation>
</comment>
<feature type="chain" id="PRO_5025429962" evidence="9">
    <location>
        <begin position="23"/>
        <end position="167"/>
    </location>
</feature>
<keyword evidence="11" id="KW-1185">Reference proteome</keyword>
<feature type="signal peptide" evidence="9">
    <location>
        <begin position="1"/>
        <end position="22"/>
    </location>
</feature>
<keyword evidence="3" id="KW-0336">GPI-anchor</keyword>
<sequence>YYSAEMEVWILLLAAAVRSVQMRDFTVEDIVLLHPSTPPRPGAFKCFTCQDAPDNYDCNRWAPDVYCPQDARFCSTLHVTDGDGASVSVTKRCAAPQDCQYTGCAAMADSDYKVCSSCCEGNICNLLVPRNDSEAVFSTAPLVGSATRIQAAALPSIIFISGVFATA</sequence>
<dbReference type="GO" id="GO:0030550">
    <property type="term" value="F:acetylcholine receptor inhibitor activity"/>
    <property type="evidence" value="ECO:0007669"/>
    <property type="project" value="TreeGrafter"/>
</dbReference>
<evidence type="ECO:0000256" key="4">
    <source>
        <dbReference type="ARBA" id="ARBA00022729"/>
    </source>
</evidence>
<keyword evidence="8" id="KW-0449">Lipoprotein</keyword>
<gene>
    <name evidence="10" type="primary">LOC115384100</name>
</gene>
<dbReference type="Gene3D" id="2.10.60.10">
    <property type="entry name" value="CD59"/>
    <property type="match status" value="1"/>
</dbReference>
<dbReference type="InParanoid" id="A0A672FYF0"/>
<evidence type="ECO:0000256" key="6">
    <source>
        <dbReference type="ARBA" id="ARBA00023157"/>
    </source>
</evidence>
<dbReference type="GO" id="GO:0098552">
    <property type="term" value="C:side of membrane"/>
    <property type="evidence" value="ECO:0007669"/>
    <property type="project" value="UniProtKB-KW"/>
</dbReference>
<dbReference type="SUPFAM" id="SSF57302">
    <property type="entry name" value="Snake toxin-like"/>
    <property type="match status" value="1"/>
</dbReference>
<reference evidence="10" key="1">
    <citation type="submission" date="2025-08" db="UniProtKB">
        <authorList>
            <consortium name="Ensembl"/>
        </authorList>
    </citation>
    <scope>IDENTIFICATION</scope>
</reference>
<proteinExistence type="predicted"/>
<evidence type="ECO:0000256" key="8">
    <source>
        <dbReference type="ARBA" id="ARBA00023288"/>
    </source>
</evidence>
<keyword evidence="2" id="KW-1003">Cell membrane</keyword>
<dbReference type="PANTHER" id="PTHR31171:SF0">
    <property type="entry name" value="LY6_PLAUR DOMAIN-CONTAINING PROTEIN 6"/>
    <property type="match status" value="1"/>
</dbReference>
<evidence type="ECO:0000256" key="3">
    <source>
        <dbReference type="ARBA" id="ARBA00022622"/>
    </source>
</evidence>
<dbReference type="GO" id="GO:0090263">
    <property type="term" value="P:positive regulation of canonical Wnt signaling pathway"/>
    <property type="evidence" value="ECO:0007669"/>
    <property type="project" value="TreeGrafter"/>
</dbReference>
<keyword evidence="5" id="KW-0472">Membrane</keyword>
<dbReference type="PANTHER" id="PTHR31171">
    <property type="entry name" value="LY6/PLAUR DOMAIN-CONTAINING PROTEIN 6"/>
    <property type="match status" value="1"/>
</dbReference>
<evidence type="ECO:0000313" key="11">
    <source>
        <dbReference type="Proteomes" id="UP000472267"/>
    </source>
</evidence>
<dbReference type="Pfam" id="PF16975">
    <property type="entry name" value="UPAR_LY6_2"/>
    <property type="match status" value="1"/>
</dbReference>
<reference evidence="10" key="2">
    <citation type="submission" date="2025-09" db="UniProtKB">
        <authorList>
            <consortium name="Ensembl"/>
        </authorList>
    </citation>
    <scope>IDENTIFICATION</scope>
</reference>
<evidence type="ECO:0000256" key="2">
    <source>
        <dbReference type="ARBA" id="ARBA00022475"/>
    </source>
</evidence>
<dbReference type="Proteomes" id="UP000472267">
    <property type="component" value="Unassembled WGS sequence"/>
</dbReference>
<dbReference type="Ensembl" id="ENSSFAT00005004017.1">
    <property type="protein sequence ID" value="ENSSFAP00005003749.1"/>
    <property type="gene ID" value="ENSSFAG00005002557.1"/>
</dbReference>
<evidence type="ECO:0000256" key="5">
    <source>
        <dbReference type="ARBA" id="ARBA00023136"/>
    </source>
</evidence>
<keyword evidence="6" id="KW-1015">Disulfide bond</keyword>
<protein>
    <submittedName>
        <fullName evidence="10">LY6/PLAUR domain containing 6</fullName>
    </submittedName>
</protein>
<accession>A0A672FYF0</accession>
<name>A0A672FYF0_SALFA</name>
<evidence type="ECO:0000256" key="9">
    <source>
        <dbReference type="SAM" id="SignalP"/>
    </source>
</evidence>
<organism evidence="10 11">
    <name type="scientific">Salarias fasciatus</name>
    <name type="common">Jewelled blenny</name>
    <name type="synonym">Blennius fasciatus</name>
    <dbReference type="NCBI Taxonomy" id="181472"/>
    <lineage>
        <taxon>Eukaryota</taxon>
        <taxon>Metazoa</taxon>
        <taxon>Chordata</taxon>
        <taxon>Craniata</taxon>
        <taxon>Vertebrata</taxon>
        <taxon>Euteleostomi</taxon>
        <taxon>Actinopterygii</taxon>
        <taxon>Neopterygii</taxon>
        <taxon>Teleostei</taxon>
        <taxon>Neoteleostei</taxon>
        <taxon>Acanthomorphata</taxon>
        <taxon>Ovalentaria</taxon>
        <taxon>Blenniimorphae</taxon>
        <taxon>Blenniiformes</taxon>
        <taxon>Blennioidei</taxon>
        <taxon>Blenniidae</taxon>
        <taxon>Salariinae</taxon>
        <taxon>Salarias</taxon>
    </lineage>
</organism>
<keyword evidence="7" id="KW-0325">Glycoprotein</keyword>
<dbReference type="InterPro" id="IPR045860">
    <property type="entry name" value="Snake_toxin-like_sf"/>
</dbReference>